<proteinExistence type="predicted"/>
<evidence type="ECO:0000313" key="2">
    <source>
        <dbReference type="Proteomes" id="UP001210720"/>
    </source>
</evidence>
<organism evidence="1 2">
    <name type="scientific">Thalassococcus lentus</name>
    <dbReference type="NCBI Taxonomy" id="1210524"/>
    <lineage>
        <taxon>Bacteria</taxon>
        <taxon>Pseudomonadati</taxon>
        <taxon>Pseudomonadota</taxon>
        <taxon>Alphaproteobacteria</taxon>
        <taxon>Rhodobacterales</taxon>
        <taxon>Roseobacteraceae</taxon>
        <taxon>Thalassococcus</taxon>
    </lineage>
</organism>
<accession>A0ABT4XQJ3</accession>
<name>A0ABT4XQJ3_9RHOB</name>
<dbReference type="RefSeq" id="WP_271431583.1">
    <property type="nucleotide sequence ID" value="NZ_JAQIOY010000002.1"/>
</dbReference>
<comment type="caution">
    <text evidence="1">The sequence shown here is derived from an EMBL/GenBank/DDBJ whole genome shotgun (WGS) entry which is preliminary data.</text>
</comment>
<evidence type="ECO:0000313" key="1">
    <source>
        <dbReference type="EMBL" id="MDA7424222.1"/>
    </source>
</evidence>
<dbReference type="Proteomes" id="UP001210720">
    <property type="component" value="Unassembled WGS sequence"/>
</dbReference>
<dbReference type="EMBL" id="JAQIOY010000002">
    <property type="protein sequence ID" value="MDA7424222.1"/>
    <property type="molecule type" value="Genomic_DNA"/>
</dbReference>
<reference evidence="1 2" key="1">
    <citation type="submission" date="2023-01" db="EMBL/GenBank/DDBJ databases">
        <title>Thalassococcus onchidii sp. nov., isolated from a marine invertebrate from the South China Sea.</title>
        <authorList>
            <person name="Xu S."/>
            <person name="Liu Z."/>
            <person name="Xu Y."/>
        </authorList>
    </citation>
    <scope>NUCLEOTIDE SEQUENCE [LARGE SCALE GENOMIC DNA]</scope>
    <source>
        <strain evidence="1 2">KCTC 32084</strain>
    </source>
</reference>
<gene>
    <name evidence="1" type="ORF">PFY00_05755</name>
</gene>
<protein>
    <submittedName>
        <fullName evidence="1">Uncharacterized protein</fullName>
    </submittedName>
</protein>
<sequence>MKRVCDYFNVDARILLEPLDAFPNSKVTKLHNLLDSVTANGLEYVFDQRRFFEPKGTIETGMYFCWRRSFSDNTKYIRVPMSIRVFEGALVTKGYDPRQLVNLGYLPEQKPKEREFHGMVMEEDLGVSFFIMHSDPIRIGCVMMLEKVSQASVGYFSGIALLLRKRIQNLPRISSVVFHKASEEDANPIRLAHSKVLFDADEIPTYVLRELQKPIAD</sequence>
<keyword evidence="2" id="KW-1185">Reference proteome</keyword>